<evidence type="ECO:0000256" key="2">
    <source>
        <dbReference type="ARBA" id="ARBA00010113"/>
    </source>
</evidence>
<name>A0ABR3GCC6_9PEZI</name>
<comment type="caution">
    <text evidence="17">The sequence shown here is derived from an EMBL/GenBank/DDBJ whole genome shotgun (WGS) entry which is preliminary data.</text>
</comment>
<evidence type="ECO:0000313" key="18">
    <source>
        <dbReference type="Proteomes" id="UP001447188"/>
    </source>
</evidence>
<evidence type="ECO:0000256" key="14">
    <source>
        <dbReference type="SAM" id="MobiDB-lite"/>
    </source>
</evidence>
<evidence type="ECO:0000256" key="4">
    <source>
        <dbReference type="ARBA" id="ARBA00015443"/>
    </source>
</evidence>
<dbReference type="PANTHER" id="PTHR12729">
    <property type="entry name" value="TRNA(HIS) GUANYLYLTRANSFERASE-RELATED"/>
    <property type="match status" value="1"/>
</dbReference>
<dbReference type="Proteomes" id="UP001447188">
    <property type="component" value="Unassembled WGS sequence"/>
</dbReference>
<keyword evidence="5 13" id="KW-0808">Transferase</keyword>
<dbReference type="EMBL" id="JBBBZM010000121">
    <property type="protein sequence ID" value="KAL0633560.1"/>
    <property type="molecule type" value="Genomic_DNA"/>
</dbReference>
<evidence type="ECO:0000256" key="10">
    <source>
        <dbReference type="ARBA" id="ARBA00022842"/>
    </source>
</evidence>
<dbReference type="InterPro" id="IPR038469">
    <property type="entry name" value="tRNAHis_GuaTrfase_Thg1_sf"/>
</dbReference>
<keyword evidence="8 13" id="KW-0479">Metal-binding</keyword>
<dbReference type="GO" id="GO:0008193">
    <property type="term" value="F:tRNA guanylyltransferase activity"/>
    <property type="evidence" value="ECO:0007669"/>
    <property type="project" value="UniProtKB-EC"/>
</dbReference>
<feature type="compositionally biased region" description="Basic and acidic residues" evidence="14">
    <location>
        <begin position="275"/>
        <end position="287"/>
    </location>
</feature>
<dbReference type="Pfam" id="PF04446">
    <property type="entry name" value="Thg1"/>
    <property type="match status" value="1"/>
</dbReference>
<organism evidence="17 18">
    <name type="scientific">Discina gigas</name>
    <dbReference type="NCBI Taxonomy" id="1032678"/>
    <lineage>
        <taxon>Eukaryota</taxon>
        <taxon>Fungi</taxon>
        <taxon>Dikarya</taxon>
        <taxon>Ascomycota</taxon>
        <taxon>Pezizomycotina</taxon>
        <taxon>Pezizomycetes</taxon>
        <taxon>Pezizales</taxon>
        <taxon>Discinaceae</taxon>
        <taxon>Discina</taxon>
    </lineage>
</organism>
<dbReference type="Gene3D" id="3.30.70.3000">
    <property type="match status" value="1"/>
</dbReference>
<keyword evidence="9 13" id="KW-0547">Nucleotide-binding</keyword>
<feature type="region of interest" description="Disordered" evidence="14">
    <location>
        <begin position="266"/>
        <end position="287"/>
    </location>
</feature>
<dbReference type="InterPro" id="IPR007537">
    <property type="entry name" value="tRNAHis_GuaTrfase_Thg1"/>
</dbReference>
<evidence type="ECO:0000256" key="3">
    <source>
        <dbReference type="ARBA" id="ARBA00012511"/>
    </source>
</evidence>
<dbReference type="InterPro" id="IPR025845">
    <property type="entry name" value="Thg1_C_dom"/>
</dbReference>
<evidence type="ECO:0000256" key="1">
    <source>
        <dbReference type="ARBA" id="ARBA00001946"/>
    </source>
</evidence>
<evidence type="ECO:0000256" key="6">
    <source>
        <dbReference type="ARBA" id="ARBA00022694"/>
    </source>
</evidence>
<comment type="cofactor">
    <cofactor evidence="1 13">
        <name>Mg(2+)</name>
        <dbReference type="ChEBI" id="CHEBI:18420"/>
    </cofactor>
</comment>
<proteinExistence type="inferred from homology"/>
<keyword evidence="18" id="KW-1185">Reference proteome</keyword>
<keyword evidence="11 13" id="KW-0342">GTP-binding</keyword>
<protein>
    <recommendedName>
        <fullName evidence="4 13">tRNA(His) guanylyltransferase</fullName>
        <ecNumber evidence="3 13">2.7.7.79</ecNumber>
    </recommendedName>
    <alternativeName>
        <fullName evidence="12 13">tRNA-histidine guanylyltransferase</fullName>
    </alternativeName>
</protein>
<evidence type="ECO:0000256" key="9">
    <source>
        <dbReference type="ARBA" id="ARBA00022741"/>
    </source>
</evidence>
<evidence type="ECO:0000256" key="11">
    <source>
        <dbReference type="ARBA" id="ARBA00023134"/>
    </source>
</evidence>
<sequence>MFRRRFRSLLRQAFLPLPRPAAVPRNAIHNTPPPLSPRMANSKFEYVRLFERPDSLLLNTWIVVRIDGRGFHRFSARHGFTKPNDQRALNLMNAAAVQVVKDLPDITIAYGVSDEFSFVLHRATTLFERRESKLVTTITSTFTSWYMYLWPQYFPETPLLPPLPTFDGRAVCYPTEGNLRDYMSWRQADCHINNLYNTTFWALVQQGGMTTQEAEDKLKGTLSKDKNEILFSQFKINYNNEPEYFKKGSVVFRDYQDFEVKDLLPQHSKSSTSTPKEKSNSQLEKGKKLAKKTPVVVEHVDIIQDEFWVRRPWILGGR</sequence>
<dbReference type="EC" id="2.7.7.79" evidence="3 13"/>
<dbReference type="PANTHER" id="PTHR12729:SF6">
    <property type="entry name" value="TRNA(HIS) GUANYLYLTRANSFERASE-RELATED"/>
    <property type="match status" value="1"/>
</dbReference>
<dbReference type="Pfam" id="PF14413">
    <property type="entry name" value="Thg1C"/>
    <property type="match status" value="1"/>
</dbReference>
<keyword evidence="6 13" id="KW-0819">tRNA processing</keyword>
<dbReference type="InterPro" id="IPR024956">
    <property type="entry name" value="tRNAHis_GuaTrfase_cat"/>
</dbReference>
<comment type="function">
    <text evidence="13">Adds a GMP to the 5'-end of tRNA(His) after transcription and RNase P cleavage.</text>
</comment>
<evidence type="ECO:0000256" key="12">
    <source>
        <dbReference type="ARBA" id="ARBA00032480"/>
    </source>
</evidence>
<evidence type="ECO:0000256" key="13">
    <source>
        <dbReference type="PIRNR" id="PIRNR028980"/>
    </source>
</evidence>
<accession>A0ABR3GCC6</accession>
<evidence type="ECO:0000259" key="15">
    <source>
        <dbReference type="Pfam" id="PF04446"/>
    </source>
</evidence>
<reference evidence="17 18" key="1">
    <citation type="submission" date="2024-02" db="EMBL/GenBank/DDBJ databases">
        <title>Discinaceae phylogenomics.</title>
        <authorList>
            <person name="Dirks A.C."/>
            <person name="James T.Y."/>
        </authorList>
    </citation>
    <scope>NUCLEOTIDE SEQUENCE [LARGE SCALE GENOMIC DNA]</scope>
    <source>
        <strain evidence="17 18">ACD0624</strain>
    </source>
</reference>
<evidence type="ECO:0000259" key="16">
    <source>
        <dbReference type="Pfam" id="PF14413"/>
    </source>
</evidence>
<gene>
    <name evidence="17" type="primary">THG1</name>
    <name evidence="17" type="ORF">Q9L58_007520</name>
</gene>
<comment type="similarity">
    <text evidence="2 13">Belongs to the tRNA(His) guanylyltransferase family.</text>
</comment>
<feature type="domain" description="tRNAHis guanylyltransferase catalytic" evidence="15">
    <location>
        <begin position="44"/>
        <end position="174"/>
    </location>
</feature>
<keyword evidence="10 13" id="KW-0460">Magnesium</keyword>
<evidence type="ECO:0000313" key="17">
    <source>
        <dbReference type="EMBL" id="KAL0633560.1"/>
    </source>
</evidence>
<keyword evidence="7 13" id="KW-0548">Nucleotidyltransferase</keyword>
<dbReference type="PIRSF" id="PIRSF028980">
    <property type="entry name" value="tRNAHis_guanylyltransferase"/>
    <property type="match status" value="1"/>
</dbReference>
<feature type="domain" description="Thg1 C-terminal" evidence="16">
    <location>
        <begin position="178"/>
        <end position="304"/>
    </location>
</feature>
<comment type="catalytic activity">
    <reaction evidence="13">
        <text>a 5'-end ribonucleotide-tRNA(His) + GTP + ATP + H2O = a 5'-end phospho-guanosine-ribonucleotide-tRNA(His) + AMP + 2 diphosphate + H(+)</text>
        <dbReference type="Rhea" id="RHEA:54564"/>
        <dbReference type="Rhea" id="RHEA-COMP:14193"/>
        <dbReference type="Rhea" id="RHEA-COMP:14917"/>
        <dbReference type="ChEBI" id="CHEBI:15377"/>
        <dbReference type="ChEBI" id="CHEBI:15378"/>
        <dbReference type="ChEBI" id="CHEBI:30616"/>
        <dbReference type="ChEBI" id="CHEBI:33019"/>
        <dbReference type="ChEBI" id="CHEBI:37565"/>
        <dbReference type="ChEBI" id="CHEBI:138282"/>
        <dbReference type="ChEBI" id="CHEBI:141847"/>
        <dbReference type="ChEBI" id="CHEBI:456215"/>
        <dbReference type="EC" id="2.7.7.79"/>
    </reaction>
</comment>
<evidence type="ECO:0000256" key="5">
    <source>
        <dbReference type="ARBA" id="ARBA00022679"/>
    </source>
</evidence>
<evidence type="ECO:0000256" key="7">
    <source>
        <dbReference type="ARBA" id="ARBA00022695"/>
    </source>
</evidence>
<evidence type="ECO:0000256" key="8">
    <source>
        <dbReference type="ARBA" id="ARBA00022723"/>
    </source>
</evidence>